<feature type="compositionally biased region" description="Polar residues" evidence="1">
    <location>
        <begin position="18"/>
        <end position="30"/>
    </location>
</feature>
<dbReference type="STRING" id="1797727.A3B51_00575"/>
<comment type="caution">
    <text evidence="3">The sequence shown here is derived from an EMBL/GenBank/DDBJ whole genome shotgun (WGS) entry which is preliminary data.</text>
</comment>
<keyword evidence="2" id="KW-0812">Transmembrane</keyword>
<evidence type="ECO:0000313" key="4">
    <source>
        <dbReference type="Proteomes" id="UP000176780"/>
    </source>
</evidence>
<keyword evidence="2" id="KW-1133">Transmembrane helix</keyword>
<dbReference type="EMBL" id="MFBQ01000011">
    <property type="protein sequence ID" value="OGE05120.1"/>
    <property type="molecule type" value="Genomic_DNA"/>
</dbReference>
<proteinExistence type="predicted"/>
<organism evidence="3 4">
    <name type="scientific">Candidatus Curtissbacteria bacterium RIFCSPLOWO2_01_FULL_41_18</name>
    <dbReference type="NCBI Taxonomy" id="1797727"/>
    <lineage>
        <taxon>Bacteria</taxon>
        <taxon>Candidatus Curtissiibacteriota</taxon>
    </lineage>
</organism>
<dbReference type="Proteomes" id="UP000176780">
    <property type="component" value="Unassembled WGS sequence"/>
</dbReference>
<evidence type="ECO:0000256" key="1">
    <source>
        <dbReference type="SAM" id="MobiDB-lite"/>
    </source>
</evidence>
<accession>A0A1F5HM27</accession>
<sequence>MEEIKFSQKQQQQSPSQTDSKLTQSKSEPQSGFKAENFLRAVPARAGISKFIPIIIIIVVVAAGIFSGLVFSSRNKNAKSQARAAVDEEQLTGEQKQSFAQTFRDEAEGTIEKNDKLDKYAQGTHKLIRPGGEDQTAYLTSSVLDLDQYVGKKVKVYGETFGSSQVGWLMDVGKVDVVN</sequence>
<name>A0A1F5HM27_9BACT</name>
<reference evidence="3 4" key="1">
    <citation type="journal article" date="2016" name="Nat. Commun.">
        <title>Thousands of microbial genomes shed light on interconnected biogeochemical processes in an aquifer system.</title>
        <authorList>
            <person name="Anantharaman K."/>
            <person name="Brown C.T."/>
            <person name="Hug L.A."/>
            <person name="Sharon I."/>
            <person name="Castelle C.J."/>
            <person name="Probst A.J."/>
            <person name="Thomas B.C."/>
            <person name="Singh A."/>
            <person name="Wilkins M.J."/>
            <person name="Karaoz U."/>
            <person name="Brodie E.L."/>
            <person name="Williams K.H."/>
            <person name="Hubbard S.S."/>
            <person name="Banfield J.F."/>
        </authorList>
    </citation>
    <scope>NUCLEOTIDE SEQUENCE [LARGE SCALE GENOMIC DNA]</scope>
</reference>
<evidence type="ECO:0000256" key="2">
    <source>
        <dbReference type="SAM" id="Phobius"/>
    </source>
</evidence>
<feature type="transmembrane region" description="Helical" evidence="2">
    <location>
        <begin position="51"/>
        <end position="71"/>
    </location>
</feature>
<feature type="region of interest" description="Disordered" evidence="1">
    <location>
        <begin position="1"/>
        <end position="30"/>
    </location>
</feature>
<dbReference type="AlphaFoldDB" id="A0A1F5HM27"/>
<feature type="compositionally biased region" description="Low complexity" evidence="1">
    <location>
        <begin position="7"/>
        <end position="17"/>
    </location>
</feature>
<protein>
    <submittedName>
        <fullName evidence="3">Uncharacterized protein</fullName>
    </submittedName>
</protein>
<keyword evidence="2" id="KW-0472">Membrane</keyword>
<gene>
    <name evidence="3" type="ORF">A3B51_00575</name>
</gene>
<evidence type="ECO:0000313" key="3">
    <source>
        <dbReference type="EMBL" id="OGE05120.1"/>
    </source>
</evidence>